<dbReference type="AlphaFoldDB" id="A0A2P8CXE5"/>
<dbReference type="InterPro" id="IPR036390">
    <property type="entry name" value="WH_DNA-bd_sf"/>
</dbReference>
<dbReference type="GO" id="GO:0003677">
    <property type="term" value="F:DNA binding"/>
    <property type="evidence" value="ECO:0007669"/>
    <property type="project" value="UniProtKB-KW"/>
</dbReference>
<evidence type="ECO:0000256" key="1">
    <source>
        <dbReference type="ARBA" id="ARBA00023015"/>
    </source>
</evidence>
<keyword evidence="1" id="KW-0805">Transcription regulation</keyword>
<dbReference type="Gene3D" id="3.30.450.40">
    <property type="match status" value="1"/>
</dbReference>
<dbReference type="PROSITE" id="PS51077">
    <property type="entry name" value="HTH_ICLR"/>
    <property type="match status" value="1"/>
</dbReference>
<dbReference type="Pfam" id="PF09339">
    <property type="entry name" value="HTH_IclR"/>
    <property type="match status" value="1"/>
</dbReference>
<dbReference type="PANTHER" id="PTHR30136">
    <property type="entry name" value="HELIX-TURN-HELIX TRANSCRIPTIONAL REGULATOR, ICLR FAMILY"/>
    <property type="match status" value="1"/>
</dbReference>
<name>A0A2P8CXE5_9ACTN</name>
<dbReference type="SUPFAM" id="SSF55781">
    <property type="entry name" value="GAF domain-like"/>
    <property type="match status" value="1"/>
</dbReference>
<gene>
    <name evidence="6" type="ORF">CLV63_12547</name>
</gene>
<evidence type="ECO:0000256" key="2">
    <source>
        <dbReference type="ARBA" id="ARBA00023125"/>
    </source>
</evidence>
<dbReference type="OrthoDB" id="7274111at2"/>
<dbReference type="EMBL" id="PYGA01000025">
    <property type="protein sequence ID" value="PSK89653.1"/>
    <property type="molecule type" value="Genomic_DNA"/>
</dbReference>
<dbReference type="Pfam" id="PF01614">
    <property type="entry name" value="IclR_C"/>
    <property type="match status" value="1"/>
</dbReference>
<sequence length="243" mass="25859">MDPDSPSAKEHRTVTRITTILETVAGAEGGVRLRDVVDVLDAPKSSVYGLVQGLAAVGYLEEREGVYRMGPAVTMLLSPNRSALISAARPALEHLRRQFDETVTLAVRVGYSTVYLDSVESSRPIRYSAPLRQRRPLYPTSAGKCLLAFMPPNLRGSYLVSAVDEGERGAVVAELAQVREEGVAYNRGDTLPDVTAAGAIVLLGDRPVAAVACAGPTNRMAGGLDAVGRAVRSTADDIARRIS</sequence>
<comment type="caution">
    <text evidence="6">The sequence shown here is derived from an EMBL/GenBank/DDBJ whole genome shotgun (WGS) entry which is preliminary data.</text>
</comment>
<dbReference type="InterPro" id="IPR014757">
    <property type="entry name" value="Tscrpt_reg_IclR_C"/>
</dbReference>
<dbReference type="InterPro" id="IPR029016">
    <property type="entry name" value="GAF-like_dom_sf"/>
</dbReference>
<evidence type="ECO:0000313" key="6">
    <source>
        <dbReference type="EMBL" id="PSK89653.1"/>
    </source>
</evidence>
<dbReference type="GO" id="GO:0003700">
    <property type="term" value="F:DNA-binding transcription factor activity"/>
    <property type="evidence" value="ECO:0007669"/>
    <property type="project" value="TreeGrafter"/>
</dbReference>
<organism evidence="6 7">
    <name type="scientific">Murinocardiopsis flavida</name>
    <dbReference type="NCBI Taxonomy" id="645275"/>
    <lineage>
        <taxon>Bacteria</taxon>
        <taxon>Bacillati</taxon>
        <taxon>Actinomycetota</taxon>
        <taxon>Actinomycetes</taxon>
        <taxon>Streptosporangiales</taxon>
        <taxon>Nocardiopsidaceae</taxon>
        <taxon>Murinocardiopsis</taxon>
    </lineage>
</organism>
<keyword evidence="2" id="KW-0238">DNA-binding</keyword>
<reference evidence="6 7" key="1">
    <citation type="submission" date="2018-03" db="EMBL/GenBank/DDBJ databases">
        <title>Genomic Encyclopedia of Archaeal and Bacterial Type Strains, Phase II (KMG-II): from individual species to whole genera.</title>
        <authorList>
            <person name="Goeker M."/>
        </authorList>
    </citation>
    <scope>NUCLEOTIDE SEQUENCE [LARGE SCALE GENOMIC DNA]</scope>
    <source>
        <strain evidence="6 7">DSM 45312</strain>
    </source>
</reference>
<dbReference type="SMART" id="SM00346">
    <property type="entry name" value="HTH_ICLR"/>
    <property type="match status" value="1"/>
</dbReference>
<evidence type="ECO:0000259" key="5">
    <source>
        <dbReference type="PROSITE" id="PS51078"/>
    </source>
</evidence>
<dbReference type="InterPro" id="IPR036388">
    <property type="entry name" value="WH-like_DNA-bd_sf"/>
</dbReference>
<accession>A0A2P8CXE5</accession>
<feature type="domain" description="IclR-ED" evidence="5">
    <location>
        <begin position="65"/>
        <end position="243"/>
    </location>
</feature>
<keyword evidence="3" id="KW-0804">Transcription</keyword>
<evidence type="ECO:0000259" key="4">
    <source>
        <dbReference type="PROSITE" id="PS51077"/>
    </source>
</evidence>
<dbReference type="Gene3D" id="1.10.10.10">
    <property type="entry name" value="Winged helix-like DNA-binding domain superfamily/Winged helix DNA-binding domain"/>
    <property type="match status" value="1"/>
</dbReference>
<dbReference type="Proteomes" id="UP000240542">
    <property type="component" value="Unassembled WGS sequence"/>
</dbReference>
<dbReference type="RefSeq" id="WP_106586100.1">
    <property type="nucleotide sequence ID" value="NZ_PYGA01000025.1"/>
</dbReference>
<dbReference type="PROSITE" id="PS51078">
    <property type="entry name" value="ICLR_ED"/>
    <property type="match status" value="1"/>
</dbReference>
<feature type="domain" description="HTH iclR-type" evidence="4">
    <location>
        <begin position="11"/>
        <end position="71"/>
    </location>
</feature>
<dbReference type="PANTHER" id="PTHR30136:SF35">
    <property type="entry name" value="HTH-TYPE TRANSCRIPTIONAL REGULATOR RV1719"/>
    <property type="match status" value="1"/>
</dbReference>
<protein>
    <submittedName>
        <fullName evidence="6">IclR family transcriptional regulator</fullName>
    </submittedName>
</protein>
<proteinExistence type="predicted"/>
<evidence type="ECO:0000313" key="7">
    <source>
        <dbReference type="Proteomes" id="UP000240542"/>
    </source>
</evidence>
<dbReference type="InterPro" id="IPR050707">
    <property type="entry name" value="HTH_MetabolicPath_Reg"/>
</dbReference>
<dbReference type="GO" id="GO:0045892">
    <property type="term" value="P:negative regulation of DNA-templated transcription"/>
    <property type="evidence" value="ECO:0007669"/>
    <property type="project" value="TreeGrafter"/>
</dbReference>
<dbReference type="InterPro" id="IPR005471">
    <property type="entry name" value="Tscrpt_reg_IclR_N"/>
</dbReference>
<keyword evidence="7" id="KW-1185">Reference proteome</keyword>
<dbReference type="SUPFAM" id="SSF46785">
    <property type="entry name" value="Winged helix' DNA-binding domain"/>
    <property type="match status" value="1"/>
</dbReference>
<evidence type="ECO:0000256" key="3">
    <source>
        <dbReference type="ARBA" id="ARBA00023163"/>
    </source>
</evidence>